<dbReference type="PANTHER" id="PTHR43439">
    <property type="entry name" value="PHENYLACETATE-COENZYME A LIGASE"/>
    <property type="match status" value="1"/>
</dbReference>
<reference evidence="4 5" key="1">
    <citation type="journal article" date="2017" name="Mycologia">
        <title>Bifiguratus adelaidae, gen. et sp. nov., a new member of Mucoromycotina in endophytic and soil-dwelling habitats.</title>
        <authorList>
            <person name="Torres-Cruz T.J."/>
            <person name="Billingsley Tobias T.L."/>
            <person name="Almatruk M."/>
            <person name="Hesse C."/>
            <person name="Kuske C.R."/>
            <person name="Desiro A."/>
            <person name="Benucci G.M."/>
            <person name="Bonito G."/>
            <person name="Stajich J.E."/>
            <person name="Dunlap C."/>
            <person name="Arnold A.E."/>
            <person name="Porras-Alfaro A."/>
        </authorList>
    </citation>
    <scope>NUCLEOTIDE SEQUENCE [LARGE SCALE GENOMIC DNA]</scope>
    <source>
        <strain evidence="4 5">AZ0501</strain>
    </source>
</reference>
<protein>
    <recommendedName>
        <fullName evidence="3">Thioester reductase (TE) domain-containing protein</fullName>
    </recommendedName>
</protein>
<dbReference type="Gene3D" id="3.40.50.720">
    <property type="entry name" value="NAD(P)-binding Rossmann-like Domain"/>
    <property type="match status" value="1"/>
</dbReference>
<evidence type="ECO:0000313" key="4">
    <source>
        <dbReference type="EMBL" id="OZJ01346.1"/>
    </source>
</evidence>
<evidence type="ECO:0000256" key="1">
    <source>
        <dbReference type="ARBA" id="ARBA00022450"/>
    </source>
</evidence>
<accession>A0A261XSK1</accession>
<evidence type="ECO:0000313" key="5">
    <source>
        <dbReference type="Proteomes" id="UP000242875"/>
    </source>
</evidence>
<keyword evidence="5" id="KW-1185">Reference proteome</keyword>
<dbReference type="Proteomes" id="UP000242875">
    <property type="component" value="Unassembled WGS sequence"/>
</dbReference>
<feature type="domain" description="Thioester reductase (TE)" evidence="3">
    <location>
        <begin position="33"/>
        <end position="265"/>
    </location>
</feature>
<dbReference type="Pfam" id="PF07993">
    <property type="entry name" value="NAD_binding_4"/>
    <property type="match status" value="1"/>
</dbReference>
<dbReference type="InterPro" id="IPR036291">
    <property type="entry name" value="NAD(P)-bd_dom_sf"/>
</dbReference>
<dbReference type="EMBL" id="MVBO01000493">
    <property type="protein sequence ID" value="OZJ01346.1"/>
    <property type="molecule type" value="Genomic_DNA"/>
</dbReference>
<feature type="non-terminal residue" evidence="4">
    <location>
        <position position="1"/>
    </location>
</feature>
<dbReference type="AlphaFoldDB" id="A0A261XSK1"/>
<comment type="caution">
    <text evidence="4">The sequence shown here is derived from an EMBL/GenBank/DDBJ whole genome shotgun (WGS) entry which is preliminary data.</text>
</comment>
<evidence type="ECO:0000259" key="3">
    <source>
        <dbReference type="Pfam" id="PF07993"/>
    </source>
</evidence>
<dbReference type="PANTHER" id="PTHR43439:SF2">
    <property type="entry name" value="ENZYME, PUTATIVE (JCVI)-RELATED"/>
    <property type="match status" value="1"/>
</dbReference>
<name>A0A261XSK1_9FUNG</name>
<feature type="non-terminal residue" evidence="4">
    <location>
        <position position="301"/>
    </location>
</feature>
<organism evidence="4 5">
    <name type="scientific">Bifiguratus adelaidae</name>
    <dbReference type="NCBI Taxonomy" id="1938954"/>
    <lineage>
        <taxon>Eukaryota</taxon>
        <taxon>Fungi</taxon>
        <taxon>Fungi incertae sedis</taxon>
        <taxon>Mucoromycota</taxon>
        <taxon>Mucoromycotina</taxon>
        <taxon>Endogonomycetes</taxon>
        <taxon>Endogonales</taxon>
        <taxon>Endogonales incertae sedis</taxon>
        <taxon>Bifiguratus</taxon>
    </lineage>
</organism>
<keyword evidence="1" id="KW-0596">Phosphopantetheine</keyword>
<proteinExistence type="predicted"/>
<sequence>VNEVIDKHARRLQDFAVGELPIAPSFPQVVLMTGATGTVGVMLLHELLQQSDVSMVYVLSRKDKAYLEREFEKRNLEPAILNGRAIFFNYDMKDERLGLSRADYDLVCRTATSIVHCAWKLDFNQSLTSFENDCLFGLEALLKVATRQQLKAFHFVSSISACLNFGHGSIAEDELPNDPTIAATMGYGQSKYVGEKLVSMASRLWSLPVYVHRLGQITAHSSSGLWNNREAIPIMVKTGVMHMGKMPTRDEVITWLPVDVCATAMCDIITHSSHCAGINVFNLVNPHDSTWNQFLGYLRDA</sequence>
<gene>
    <name evidence="4" type="ORF">BZG36_05782</name>
</gene>
<dbReference type="InterPro" id="IPR051414">
    <property type="entry name" value="Adenylate-forming_Reductase"/>
</dbReference>
<keyword evidence="2" id="KW-0597">Phosphoprotein</keyword>
<evidence type="ECO:0000256" key="2">
    <source>
        <dbReference type="ARBA" id="ARBA00022553"/>
    </source>
</evidence>
<dbReference type="InterPro" id="IPR013120">
    <property type="entry name" value="FAR_NAD-bd"/>
</dbReference>
<dbReference type="OrthoDB" id="429813at2759"/>
<dbReference type="SUPFAM" id="SSF51735">
    <property type="entry name" value="NAD(P)-binding Rossmann-fold domains"/>
    <property type="match status" value="1"/>
</dbReference>